<evidence type="ECO:0000256" key="2">
    <source>
        <dbReference type="ARBA" id="ARBA00022801"/>
    </source>
</evidence>
<dbReference type="Proteomes" id="UP000005104">
    <property type="component" value="Chromosome"/>
</dbReference>
<dbReference type="InterPro" id="IPR006683">
    <property type="entry name" value="Thioestr_dom"/>
</dbReference>
<dbReference type="HOGENOM" id="CLU_089876_5_1_9"/>
<name>H5XUP4_9FIRM</name>
<keyword evidence="5" id="KW-1185">Reference proteome</keyword>
<protein>
    <recommendedName>
        <fullName evidence="3">Thioesterase domain-containing protein</fullName>
    </recommendedName>
</protein>
<dbReference type="PANTHER" id="PTHR21660">
    <property type="entry name" value="THIOESTERASE SUPERFAMILY MEMBER-RELATED"/>
    <property type="match status" value="1"/>
</dbReference>
<sequence length="151" mass="16497">MIESKTNFIPQNPDFEDNVRTSFSQQSVMNLIGAELTKVLPGEVEILMPFRNDLTQQNGFLHAGIVTTIVDSACGYAAFSLMPADSSVLSIEFKVNLLSPAKGEMFLARGKVVKPGRTINFCSGEVFSIIGDEQKLVATMSATMIMLKDRS</sequence>
<evidence type="ECO:0000313" key="4">
    <source>
        <dbReference type="EMBL" id="EHQ89201.1"/>
    </source>
</evidence>
<dbReference type="eggNOG" id="COG2050">
    <property type="taxonomic scope" value="Bacteria"/>
</dbReference>
<keyword evidence="2" id="KW-0378">Hydrolase</keyword>
<dbReference type="Pfam" id="PF03061">
    <property type="entry name" value="4HBT"/>
    <property type="match status" value="1"/>
</dbReference>
<feature type="domain" description="Thioesterase" evidence="3">
    <location>
        <begin position="58"/>
        <end position="128"/>
    </location>
</feature>
<dbReference type="CDD" id="cd03443">
    <property type="entry name" value="PaaI_thioesterase"/>
    <property type="match status" value="1"/>
</dbReference>
<gene>
    <name evidence="4" type="ORF">DesyoDRAFT_2109</name>
</gene>
<evidence type="ECO:0000259" key="3">
    <source>
        <dbReference type="Pfam" id="PF03061"/>
    </source>
</evidence>
<organism evidence="4 5">
    <name type="scientific">Desulfosporosinus youngiae DSM 17734</name>
    <dbReference type="NCBI Taxonomy" id="768710"/>
    <lineage>
        <taxon>Bacteria</taxon>
        <taxon>Bacillati</taxon>
        <taxon>Bacillota</taxon>
        <taxon>Clostridia</taxon>
        <taxon>Eubacteriales</taxon>
        <taxon>Desulfitobacteriaceae</taxon>
        <taxon>Desulfosporosinus</taxon>
    </lineage>
</organism>
<dbReference type="GO" id="GO:0047617">
    <property type="term" value="F:fatty acyl-CoA hydrolase activity"/>
    <property type="evidence" value="ECO:0007669"/>
    <property type="project" value="InterPro"/>
</dbReference>
<dbReference type="SUPFAM" id="SSF54637">
    <property type="entry name" value="Thioesterase/thiol ester dehydrase-isomerase"/>
    <property type="match status" value="1"/>
</dbReference>
<comment type="similarity">
    <text evidence="1">Belongs to the thioesterase PaaI family.</text>
</comment>
<dbReference type="InterPro" id="IPR029069">
    <property type="entry name" value="HotDog_dom_sf"/>
</dbReference>
<evidence type="ECO:0000313" key="5">
    <source>
        <dbReference type="Proteomes" id="UP000005104"/>
    </source>
</evidence>
<reference evidence="4 5" key="1">
    <citation type="submission" date="2011-11" db="EMBL/GenBank/DDBJ databases">
        <title>The Noncontiguous Finished genome of Desulfosporosinus youngiae DSM 17734.</title>
        <authorList>
            <consortium name="US DOE Joint Genome Institute (JGI-PGF)"/>
            <person name="Lucas S."/>
            <person name="Han J."/>
            <person name="Lapidus A."/>
            <person name="Cheng J.-F."/>
            <person name="Goodwin L."/>
            <person name="Pitluck S."/>
            <person name="Peters L."/>
            <person name="Ovchinnikova G."/>
            <person name="Lu M."/>
            <person name="Land M.L."/>
            <person name="Hauser L."/>
            <person name="Pester M."/>
            <person name="Spring S."/>
            <person name="Ollivier B."/>
            <person name="Rattei T."/>
            <person name="Klenk H.-P."/>
            <person name="Wagner M."/>
            <person name="Loy A."/>
            <person name="Woyke T.J."/>
        </authorList>
    </citation>
    <scope>NUCLEOTIDE SEQUENCE [LARGE SCALE GENOMIC DNA]</scope>
    <source>
        <strain evidence="4 5">DSM 17734</strain>
    </source>
</reference>
<evidence type="ECO:0000256" key="1">
    <source>
        <dbReference type="ARBA" id="ARBA00008324"/>
    </source>
</evidence>
<dbReference type="STRING" id="768710.DesyoDRAFT_2109"/>
<dbReference type="Gene3D" id="3.10.129.10">
    <property type="entry name" value="Hotdog Thioesterase"/>
    <property type="match status" value="1"/>
</dbReference>
<proteinExistence type="inferred from homology"/>
<dbReference type="InterPro" id="IPR039298">
    <property type="entry name" value="ACOT13"/>
</dbReference>
<dbReference type="RefSeq" id="WP_007782631.1">
    <property type="nucleotide sequence ID" value="NZ_CM001441.1"/>
</dbReference>
<dbReference type="InterPro" id="IPR003736">
    <property type="entry name" value="PAAI_dom"/>
</dbReference>
<accession>H5XUP4</accession>
<dbReference type="EMBL" id="CM001441">
    <property type="protein sequence ID" value="EHQ89201.1"/>
    <property type="molecule type" value="Genomic_DNA"/>
</dbReference>
<dbReference type="PANTHER" id="PTHR21660:SF1">
    <property type="entry name" value="ACYL-COENZYME A THIOESTERASE 13"/>
    <property type="match status" value="1"/>
</dbReference>
<dbReference type="NCBIfam" id="TIGR00369">
    <property type="entry name" value="unchar_dom_1"/>
    <property type="match status" value="1"/>
</dbReference>
<dbReference type="AlphaFoldDB" id="H5XUP4"/>